<accession>A0ACC0K8G3</accession>
<comment type="caution">
    <text evidence="1">The sequence shown here is derived from an EMBL/GenBank/DDBJ whole genome shotgun (WGS) entry which is preliminary data.</text>
</comment>
<sequence length="251" mass="28528">MLGNLKEFISVVQDGITSNSNIRHTLQEVQRVKNIFKDKQRLVSESTVNCGAGGALLEKYKTEWAELHENADKNAKAAEEADKLIIELHEAAKLKLQTASDLAQNLAHLPSLTASIAQCIDSLKNVEDLMKTVEQDLVEFEDIAERSKMEKWKLDHHYHLTLYKEKKMASLEETRMKMARENSMHNQEREKQQLAELQAKREHSAVAFQQDMAKYLASGSIPIAAVTPKEITLEQVQLDVDRSDLDKFLES</sequence>
<name>A0ACC0K8G3_CHOFU</name>
<evidence type="ECO:0000313" key="2">
    <source>
        <dbReference type="Proteomes" id="UP001064048"/>
    </source>
</evidence>
<keyword evidence="2" id="KW-1185">Reference proteome</keyword>
<dbReference type="Proteomes" id="UP001064048">
    <property type="component" value="Chromosome 24"/>
</dbReference>
<gene>
    <name evidence="1" type="ORF">MSG28_013655</name>
</gene>
<reference evidence="1 2" key="1">
    <citation type="journal article" date="2022" name="Genome Biol. Evol.">
        <title>The Spruce Budworm Genome: Reconstructing the Evolutionary History of Antifreeze Proteins.</title>
        <authorList>
            <person name="Beliveau C."/>
            <person name="Gagne P."/>
            <person name="Picq S."/>
            <person name="Vernygora O."/>
            <person name="Keeling C.I."/>
            <person name="Pinkney K."/>
            <person name="Doucet D."/>
            <person name="Wen F."/>
            <person name="Johnston J.S."/>
            <person name="Maaroufi H."/>
            <person name="Boyle B."/>
            <person name="Laroche J."/>
            <person name="Dewar K."/>
            <person name="Juretic N."/>
            <person name="Blackburn G."/>
            <person name="Nisole A."/>
            <person name="Brunet B."/>
            <person name="Brandao M."/>
            <person name="Lumley L."/>
            <person name="Duan J."/>
            <person name="Quan G."/>
            <person name="Lucarotti C.J."/>
            <person name="Roe A.D."/>
            <person name="Sperling F.A.H."/>
            <person name="Levesque R.C."/>
            <person name="Cusson M."/>
        </authorList>
    </citation>
    <scope>NUCLEOTIDE SEQUENCE [LARGE SCALE GENOMIC DNA]</scope>
    <source>
        <strain evidence="1">Glfc:IPQL:Cfum</strain>
    </source>
</reference>
<protein>
    <submittedName>
        <fullName evidence="1">Uncharacterized protein</fullName>
    </submittedName>
</protein>
<proteinExistence type="predicted"/>
<evidence type="ECO:0000313" key="1">
    <source>
        <dbReference type="EMBL" id="KAI8432690.1"/>
    </source>
</evidence>
<dbReference type="EMBL" id="CM046124">
    <property type="protein sequence ID" value="KAI8432690.1"/>
    <property type="molecule type" value="Genomic_DNA"/>
</dbReference>
<organism evidence="1 2">
    <name type="scientific">Choristoneura fumiferana</name>
    <name type="common">Spruce budworm moth</name>
    <name type="synonym">Archips fumiferana</name>
    <dbReference type="NCBI Taxonomy" id="7141"/>
    <lineage>
        <taxon>Eukaryota</taxon>
        <taxon>Metazoa</taxon>
        <taxon>Ecdysozoa</taxon>
        <taxon>Arthropoda</taxon>
        <taxon>Hexapoda</taxon>
        <taxon>Insecta</taxon>
        <taxon>Pterygota</taxon>
        <taxon>Neoptera</taxon>
        <taxon>Endopterygota</taxon>
        <taxon>Lepidoptera</taxon>
        <taxon>Glossata</taxon>
        <taxon>Ditrysia</taxon>
        <taxon>Tortricoidea</taxon>
        <taxon>Tortricidae</taxon>
        <taxon>Tortricinae</taxon>
        <taxon>Choristoneura</taxon>
    </lineage>
</organism>